<dbReference type="EMBL" id="CACRXK020000017">
    <property type="protein sequence ID" value="CAB3976837.1"/>
    <property type="molecule type" value="Genomic_DNA"/>
</dbReference>
<feature type="non-terminal residue" evidence="1">
    <location>
        <position position="1"/>
    </location>
</feature>
<proteinExistence type="predicted"/>
<evidence type="ECO:0000313" key="2">
    <source>
        <dbReference type="Proteomes" id="UP001152795"/>
    </source>
</evidence>
<sequence>NINSTTDGDCLQESLSNLDKWSHDNNIKFNALKCKVLSVTRKKYPVTYNYHLGSSSLLRVRKEKDLGIIRTCPLLTETKIRRSLYLSLVKSNQDRKNTTTSDKMDPKIKNREIQDLVFFYKALYGYVDLDIVYYFNFVTLFTFKNFLRRTYSFLQTKLNNILWCNVIFYVNIPNKVIKVKNIILKTAKRKFETSQLKKSLAIGNNTFPSRIIYKAIKRQHRDVHSTAVKESLKPRLALGAETHDKMVISPIPKQYLMQIENCMTKASKTAALRVRERRKPIRNNIASHEILKMHDQNTHRANHAAITRNRFPRAYATGHACENMQDRSTIDLGPDLMRHAASSLWTPDRLKHGHIYRGKIYLKNQNIYYLPDILMSGLFLIFSSMIRSREFFVCNQQIKLQLCLYCIFIVILLYCKLYFYFDCVISEFQNYMGKNKTRFRERELRQDQLTNPMGNNEAENISQLDDSTEATSSMTDETLIDRAADCFVGEQYVC</sequence>
<dbReference type="Proteomes" id="UP001152795">
    <property type="component" value="Unassembled WGS sequence"/>
</dbReference>
<accession>A0A6S7FHD2</accession>
<name>A0A6S7FHD2_PARCT</name>
<dbReference type="AlphaFoldDB" id="A0A6S7FHD2"/>
<gene>
    <name evidence="1" type="ORF">PACLA_8A019191</name>
</gene>
<organism evidence="1 2">
    <name type="scientific">Paramuricea clavata</name>
    <name type="common">Red gorgonian</name>
    <name type="synonym">Violescent sea-whip</name>
    <dbReference type="NCBI Taxonomy" id="317549"/>
    <lineage>
        <taxon>Eukaryota</taxon>
        <taxon>Metazoa</taxon>
        <taxon>Cnidaria</taxon>
        <taxon>Anthozoa</taxon>
        <taxon>Octocorallia</taxon>
        <taxon>Malacalcyonacea</taxon>
        <taxon>Plexauridae</taxon>
        <taxon>Paramuricea</taxon>
    </lineage>
</organism>
<keyword evidence="2" id="KW-1185">Reference proteome</keyword>
<evidence type="ECO:0000313" key="1">
    <source>
        <dbReference type="EMBL" id="CAB3976837.1"/>
    </source>
</evidence>
<comment type="caution">
    <text evidence="1">The sequence shown here is derived from an EMBL/GenBank/DDBJ whole genome shotgun (WGS) entry which is preliminary data.</text>
</comment>
<reference evidence="1" key="1">
    <citation type="submission" date="2020-04" db="EMBL/GenBank/DDBJ databases">
        <authorList>
            <person name="Alioto T."/>
            <person name="Alioto T."/>
            <person name="Gomez Garrido J."/>
        </authorList>
    </citation>
    <scope>NUCLEOTIDE SEQUENCE</scope>
    <source>
        <strain evidence="1">A484AB</strain>
    </source>
</reference>
<protein>
    <submittedName>
        <fullName evidence="1">Uncharacterized protein</fullName>
    </submittedName>
</protein>
<dbReference type="OrthoDB" id="5244787at2759"/>